<protein>
    <submittedName>
        <fullName evidence="1">Uncharacterized protein</fullName>
    </submittedName>
</protein>
<reference evidence="2" key="1">
    <citation type="submission" date="2007-02" db="EMBL/GenBank/DDBJ databases">
        <title>Complete sequence of Clostridium thermocellum ATCC 27405.</title>
        <authorList>
            <consortium name="US DOE Joint Genome Institute"/>
            <person name="Copeland A."/>
            <person name="Lucas S."/>
            <person name="Lapidus A."/>
            <person name="Barry K."/>
            <person name="Detter J.C."/>
            <person name="Glavina del Rio T."/>
            <person name="Hammon N."/>
            <person name="Israni S."/>
            <person name="Dalin E."/>
            <person name="Tice H."/>
            <person name="Pitluck S."/>
            <person name="Chertkov O."/>
            <person name="Brettin T."/>
            <person name="Bruce D."/>
            <person name="Han C."/>
            <person name="Tapia R."/>
            <person name="Gilna P."/>
            <person name="Schmutz J."/>
            <person name="Larimer F."/>
            <person name="Land M."/>
            <person name="Hauser L."/>
            <person name="Kyrpides N."/>
            <person name="Mikhailova N."/>
            <person name="Wu J.H.D."/>
            <person name="Newcomb M."/>
            <person name="Richardson P."/>
        </authorList>
    </citation>
    <scope>NUCLEOTIDE SEQUENCE [LARGE SCALE GENOMIC DNA]</scope>
    <source>
        <strain evidence="2">ATCC 27405 / DSM 1237 / JCM 9322 / NBRC 103400 / NCIMB 10682 / NRRL B-4536 / VPI 7372</strain>
    </source>
</reference>
<dbReference type="GeneID" id="35803444"/>
<evidence type="ECO:0000313" key="2">
    <source>
        <dbReference type="Proteomes" id="UP000002145"/>
    </source>
</evidence>
<dbReference type="AlphaFoldDB" id="A3DJM5"/>
<sequence>MQLWGIYFCNFVHFYYATNTIGKKGIKGFASDIKNAINLKIGVKGADKTTTQRLKTNLQLFAEKETSSTLNLPPYIDNAGKFVNWTKQFEKVKVPLTTEQVDELVALAKKFGVKVEASASDLAGHTGKAGTNWGIPHIHIGEARVHIPVPKGYQLP</sequence>
<dbReference type="STRING" id="203119.Cthe_2956"/>
<gene>
    <name evidence="1" type="ordered locus">Cthe_2956</name>
</gene>
<reference evidence="1 2" key="2">
    <citation type="journal article" date="2013" name="Biotechnol. Biofuels">
        <title>Global transcriptome analysis of Clostridium thermocellum ATCC 27405 during growth on dilute acid pretreated Populus and switchgrass.</title>
        <authorList>
            <person name="Wilson C.M."/>
            <person name="Rodriguez M.Jr."/>
            <person name="Johnson C.M."/>
            <person name="Martin S.L."/>
            <person name="Chu T.M."/>
            <person name="Wolfinger R.D."/>
            <person name="Hauser L.J."/>
            <person name="Land M.L."/>
            <person name="Klingeman D.M."/>
            <person name="Syed M.H."/>
            <person name="Ragauskas A.J."/>
            <person name="Tschaplinski T.J."/>
            <person name="Mielenz J.R."/>
            <person name="Brown S.D."/>
        </authorList>
    </citation>
    <scope>NUCLEOTIDE SEQUENCE [LARGE SCALE GENOMIC DNA]</scope>
    <source>
        <strain evidence="2">ATCC 27405 / DSM 1237 / JCM 9322 / NBRC 103400 / NCIMB 10682 / NRRL B-4536 / VPI 7372</strain>
    </source>
</reference>
<dbReference type="Proteomes" id="UP000002145">
    <property type="component" value="Chromosome"/>
</dbReference>
<name>A3DJM5_ACET2</name>
<dbReference type="RefSeq" id="WP_020457973.1">
    <property type="nucleotide sequence ID" value="NC_009012.1"/>
</dbReference>
<evidence type="ECO:0000313" key="1">
    <source>
        <dbReference type="EMBL" id="ABN54154.1"/>
    </source>
</evidence>
<organism evidence="1 2">
    <name type="scientific">Acetivibrio thermocellus (strain ATCC 27405 / DSM 1237 / JCM 9322 / NBRC 103400 / NCIMB 10682 / NRRL B-4536 / VPI 7372)</name>
    <name type="common">Clostridium thermocellum</name>
    <dbReference type="NCBI Taxonomy" id="203119"/>
    <lineage>
        <taxon>Bacteria</taxon>
        <taxon>Bacillati</taxon>
        <taxon>Bacillota</taxon>
        <taxon>Clostridia</taxon>
        <taxon>Eubacteriales</taxon>
        <taxon>Oscillospiraceae</taxon>
        <taxon>Acetivibrio</taxon>
    </lineage>
</organism>
<dbReference type="KEGG" id="cth:Cthe_2956"/>
<accession>A3DJM5</accession>
<proteinExistence type="predicted"/>
<dbReference type="EMBL" id="CP000568">
    <property type="protein sequence ID" value="ABN54154.1"/>
    <property type="molecule type" value="Genomic_DNA"/>
</dbReference>
<dbReference type="HOGENOM" id="CLU_1683560_0_0_9"/>
<dbReference type="OrthoDB" id="9815752at2"/>
<keyword evidence="2" id="KW-1185">Reference proteome</keyword>